<comment type="catalytic activity">
    <reaction evidence="12">
        <text>5,6-dihydrouridine(16) in tRNA + NAD(+) = uridine(16) in tRNA + NADH + H(+)</text>
        <dbReference type="Rhea" id="RHEA:53380"/>
        <dbReference type="Rhea" id="RHEA-COMP:13543"/>
        <dbReference type="Rhea" id="RHEA-COMP:13544"/>
        <dbReference type="ChEBI" id="CHEBI:15378"/>
        <dbReference type="ChEBI" id="CHEBI:57540"/>
        <dbReference type="ChEBI" id="CHEBI:57945"/>
        <dbReference type="ChEBI" id="CHEBI:65315"/>
        <dbReference type="ChEBI" id="CHEBI:74443"/>
        <dbReference type="EC" id="1.3.1.88"/>
    </reaction>
    <physiologicalReaction direction="right-to-left" evidence="12">
        <dbReference type="Rhea" id="RHEA:53382"/>
    </physiologicalReaction>
</comment>
<comment type="caution">
    <text evidence="15">The sequence shown here is derived from an EMBL/GenBank/DDBJ whole genome shotgun (WGS) entry which is preliminary data.</text>
</comment>
<dbReference type="Pfam" id="PF01207">
    <property type="entry name" value="Dus"/>
    <property type="match status" value="1"/>
</dbReference>
<comment type="catalytic activity">
    <reaction evidence="13">
        <text>5,6-dihydrouridine(17) in tRNA + NADP(+) = uridine(17) in tRNA + NADPH + H(+)</text>
        <dbReference type="Rhea" id="RHEA:53368"/>
        <dbReference type="Rhea" id="RHEA-COMP:13541"/>
        <dbReference type="Rhea" id="RHEA-COMP:13542"/>
        <dbReference type="ChEBI" id="CHEBI:15378"/>
        <dbReference type="ChEBI" id="CHEBI:57783"/>
        <dbReference type="ChEBI" id="CHEBI:58349"/>
        <dbReference type="ChEBI" id="CHEBI:65315"/>
        <dbReference type="ChEBI" id="CHEBI:74443"/>
        <dbReference type="EC" id="1.3.1.88"/>
    </reaction>
    <physiologicalReaction direction="right-to-left" evidence="13">
        <dbReference type="Rhea" id="RHEA:53370"/>
    </physiologicalReaction>
</comment>
<dbReference type="SUPFAM" id="SSF51395">
    <property type="entry name" value="FMN-linked oxidoreductases"/>
    <property type="match status" value="1"/>
</dbReference>
<evidence type="ECO:0000256" key="9">
    <source>
        <dbReference type="ARBA" id="ARBA00038890"/>
    </source>
</evidence>
<dbReference type="PROSITE" id="PS01136">
    <property type="entry name" value="UPF0034"/>
    <property type="match status" value="1"/>
</dbReference>
<evidence type="ECO:0000313" key="16">
    <source>
        <dbReference type="Proteomes" id="UP000023152"/>
    </source>
</evidence>
<dbReference type="Proteomes" id="UP000023152">
    <property type="component" value="Unassembled WGS sequence"/>
</dbReference>
<reference evidence="15 16" key="1">
    <citation type="journal article" date="2013" name="Curr. Biol.">
        <title>The Genome of the Foraminiferan Reticulomyxa filosa.</title>
        <authorList>
            <person name="Glockner G."/>
            <person name="Hulsmann N."/>
            <person name="Schleicher M."/>
            <person name="Noegel A.A."/>
            <person name="Eichinger L."/>
            <person name="Gallinger C."/>
            <person name="Pawlowski J."/>
            <person name="Sierra R."/>
            <person name="Euteneuer U."/>
            <person name="Pillet L."/>
            <person name="Moustafa A."/>
            <person name="Platzer M."/>
            <person name="Groth M."/>
            <person name="Szafranski K."/>
            <person name="Schliwa M."/>
        </authorList>
    </citation>
    <scope>NUCLEOTIDE SEQUENCE [LARGE SCALE GENOMIC DNA]</scope>
</reference>
<dbReference type="PANTHER" id="PTHR11082">
    <property type="entry name" value="TRNA-DIHYDROURIDINE SYNTHASE"/>
    <property type="match status" value="1"/>
</dbReference>
<dbReference type="GO" id="GO:0017150">
    <property type="term" value="F:tRNA dihydrouridine synthase activity"/>
    <property type="evidence" value="ECO:0007669"/>
    <property type="project" value="InterPro"/>
</dbReference>
<dbReference type="OMA" id="MCDAIDI"/>
<evidence type="ECO:0000256" key="10">
    <source>
        <dbReference type="ARBA" id="ARBA00047287"/>
    </source>
</evidence>
<evidence type="ECO:0000256" key="2">
    <source>
        <dbReference type="ARBA" id="ARBA00022630"/>
    </source>
</evidence>
<protein>
    <recommendedName>
        <fullName evidence="9">tRNA-dihydrouridine(16/17) synthase [NAD(P)(+)]</fullName>
        <ecNumber evidence="9">1.3.1.88</ecNumber>
    </recommendedName>
</protein>
<name>X6MH10_RETFI</name>
<proteinExistence type="inferred from homology"/>
<comment type="catalytic activity">
    <reaction evidence="11">
        <text>5,6-dihydrouridine(16) in tRNA + NADP(+) = uridine(16) in tRNA + NADPH + H(+)</text>
        <dbReference type="Rhea" id="RHEA:53376"/>
        <dbReference type="Rhea" id="RHEA-COMP:13543"/>
        <dbReference type="Rhea" id="RHEA-COMP:13544"/>
        <dbReference type="ChEBI" id="CHEBI:15378"/>
        <dbReference type="ChEBI" id="CHEBI:57783"/>
        <dbReference type="ChEBI" id="CHEBI:58349"/>
        <dbReference type="ChEBI" id="CHEBI:65315"/>
        <dbReference type="ChEBI" id="CHEBI:74443"/>
        <dbReference type="EC" id="1.3.1.88"/>
    </reaction>
    <physiologicalReaction direction="right-to-left" evidence="11">
        <dbReference type="Rhea" id="RHEA:53378"/>
    </physiologicalReaction>
</comment>
<dbReference type="EMBL" id="ASPP01020686">
    <property type="protein sequence ID" value="ETO13303.1"/>
    <property type="molecule type" value="Genomic_DNA"/>
</dbReference>
<keyword evidence="7" id="KW-0520">NAD</keyword>
<comment type="catalytic activity">
    <reaction evidence="10">
        <text>5,6-dihydrouridine(17) in tRNA + NAD(+) = uridine(17) in tRNA + NADH + H(+)</text>
        <dbReference type="Rhea" id="RHEA:53372"/>
        <dbReference type="Rhea" id="RHEA-COMP:13541"/>
        <dbReference type="Rhea" id="RHEA-COMP:13542"/>
        <dbReference type="ChEBI" id="CHEBI:15378"/>
        <dbReference type="ChEBI" id="CHEBI:57540"/>
        <dbReference type="ChEBI" id="CHEBI:57945"/>
        <dbReference type="ChEBI" id="CHEBI:65315"/>
        <dbReference type="ChEBI" id="CHEBI:74443"/>
        <dbReference type="EC" id="1.3.1.88"/>
    </reaction>
    <physiologicalReaction direction="right-to-left" evidence="10">
        <dbReference type="Rhea" id="RHEA:53374"/>
    </physiologicalReaction>
</comment>
<dbReference type="InterPro" id="IPR013785">
    <property type="entry name" value="Aldolase_TIM"/>
</dbReference>
<comment type="similarity">
    <text evidence="8">Belongs to the Dus family. Dus1 subfamily.</text>
</comment>
<evidence type="ECO:0000256" key="7">
    <source>
        <dbReference type="ARBA" id="ARBA00023027"/>
    </source>
</evidence>
<feature type="domain" description="DUS-like FMN-binding" evidence="14">
    <location>
        <begin position="7"/>
        <end position="163"/>
    </location>
</feature>
<evidence type="ECO:0000259" key="14">
    <source>
        <dbReference type="Pfam" id="PF01207"/>
    </source>
</evidence>
<evidence type="ECO:0000313" key="15">
    <source>
        <dbReference type="EMBL" id="ETO13303.1"/>
    </source>
</evidence>
<keyword evidence="5" id="KW-0521">NADP</keyword>
<dbReference type="OrthoDB" id="272303at2759"/>
<keyword evidence="2" id="KW-0285">Flavoprotein</keyword>
<dbReference type="GO" id="GO:0050660">
    <property type="term" value="F:flavin adenine dinucleotide binding"/>
    <property type="evidence" value="ECO:0007669"/>
    <property type="project" value="InterPro"/>
</dbReference>
<dbReference type="AlphaFoldDB" id="X6MH10"/>
<keyword evidence="4" id="KW-0819">tRNA processing</keyword>
<keyword evidence="3" id="KW-0288">FMN</keyword>
<evidence type="ECO:0000256" key="11">
    <source>
        <dbReference type="ARBA" id="ARBA00047652"/>
    </source>
</evidence>
<evidence type="ECO:0000256" key="13">
    <source>
        <dbReference type="ARBA" id="ARBA00049467"/>
    </source>
</evidence>
<evidence type="ECO:0000256" key="8">
    <source>
        <dbReference type="ARBA" id="ARBA00038313"/>
    </source>
</evidence>
<sequence>MIRAKRLVASCKIHGSEQGIRKYFVTTAEDRPLVVQFCGHNPSEIAEAAKLVRSMCDAIDINLGCPQKCAKDEKFGSFLLDEPKIIEDIFKALQSANLSVPVFAKIRISQTLSETMNIVRLLEKYGVSLITVHGRRKEREFHTKPADLDIIKQIKQLATVPIIC</sequence>
<accession>X6MH10</accession>
<evidence type="ECO:0000256" key="5">
    <source>
        <dbReference type="ARBA" id="ARBA00022857"/>
    </source>
</evidence>
<evidence type="ECO:0000256" key="4">
    <source>
        <dbReference type="ARBA" id="ARBA00022694"/>
    </source>
</evidence>
<gene>
    <name evidence="15" type="ORF">RFI_24070</name>
</gene>
<dbReference type="CDD" id="cd02801">
    <property type="entry name" value="DUS_like_FMN"/>
    <property type="match status" value="1"/>
</dbReference>
<dbReference type="InterPro" id="IPR035587">
    <property type="entry name" value="DUS-like_FMN-bd"/>
</dbReference>
<dbReference type="InterPro" id="IPR018517">
    <property type="entry name" value="tRNA_hU_synthase_CS"/>
</dbReference>
<dbReference type="EC" id="1.3.1.88" evidence="9"/>
<evidence type="ECO:0000256" key="3">
    <source>
        <dbReference type="ARBA" id="ARBA00022643"/>
    </source>
</evidence>
<dbReference type="Gene3D" id="3.20.20.70">
    <property type="entry name" value="Aldolase class I"/>
    <property type="match status" value="1"/>
</dbReference>
<comment type="cofactor">
    <cofactor evidence="1">
        <name>FMN</name>
        <dbReference type="ChEBI" id="CHEBI:58210"/>
    </cofactor>
</comment>
<organism evidence="15 16">
    <name type="scientific">Reticulomyxa filosa</name>
    <dbReference type="NCBI Taxonomy" id="46433"/>
    <lineage>
        <taxon>Eukaryota</taxon>
        <taxon>Sar</taxon>
        <taxon>Rhizaria</taxon>
        <taxon>Retaria</taxon>
        <taxon>Foraminifera</taxon>
        <taxon>Monothalamids</taxon>
        <taxon>Reticulomyxidae</taxon>
        <taxon>Reticulomyxa</taxon>
    </lineage>
</organism>
<keyword evidence="6" id="KW-0560">Oxidoreductase</keyword>
<evidence type="ECO:0000256" key="1">
    <source>
        <dbReference type="ARBA" id="ARBA00001917"/>
    </source>
</evidence>
<dbReference type="PANTHER" id="PTHR11082:SF5">
    <property type="entry name" value="TRNA-DIHYDROURIDINE(16_17) SYNTHASE [NAD(P)(+)]-LIKE"/>
    <property type="match status" value="1"/>
</dbReference>
<evidence type="ECO:0000256" key="12">
    <source>
        <dbReference type="ARBA" id="ARBA00048934"/>
    </source>
</evidence>
<keyword evidence="16" id="KW-1185">Reference proteome</keyword>
<evidence type="ECO:0000256" key="6">
    <source>
        <dbReference type="ARBA" id="ARBA00023002"/>
    </source>
</evidence>